<protein>
    <submittedName>
        <fullName evidence="2">Uncharacterized protein</fullName>
    </submittedName>
</protein>
<sequence>QFFRDHHLTPIRGVSAPQHSTPYPLNLTKSPEPDELEKDFNGLKQWQTEFKDRPIAPVPQEA</sequence>
<organism evidence="2 3">
    <name type="scientific">Acidithiobacillus ferriphilus</name>
    <dbReference type="NCBI Taxonomy" id="1689834"/>
    <lineage>
        <taxon>Bacteria</taxon>
        <taxon>Pseudomonadati</taxon>
        <taxon>Pseudomonadota</taxon>
        <taxon>Acidithiobacillia</taxon>
        <taxon>Acidithiobacillales</taxon>
        <taxon>Acidithiobacillaceae</taxon>
        <taxon>Acidithiobacillus</taxon>
    </lineage>
</organism>
<evidence type="ECO:0000256" key="1">
    <source>
        <dbReference type="SAM" id="MobiDB-lite"/>
    </source>
</evidence>
<accession>A0ABU6FQT0</accession>
<feature type="region of interest" description="Disordered" evidence="1">
    <location>
        <begin position="1"/>
        <end position="33"/>
    </location>
</feature>
<reference evidence="2 3" key="1">
    <citation type="submission" date="2022-11" db="EMBL/GenBank/DDBJ databases">
        <title>Comparative genomics analysis of Acidithiobacillus ferriphilus.</title>
        <authorList>
            <person name="Ma L."/>
        </authorList>
    </citation>
    <scope>NUCLEOTIDE SEQUENCE [LARGE SCALE GENOMIC DNA]</scope>
    <source>
        <strain evidence="2 3">DY15</strain>
    </source>
</reference>
<feature type="compositionally biased region" description="Polar residues" evidence="1">
    <location>
        <begin position="17"/>
        <end position="29"/>
    </location>
</feature>
<dbReference type="Proteomes" id="UP001308776">
    <property type="component" value="Unassembled WGS sequence"/>
</dbReference>
<keyword evidence="3" id="KW-1185">Reference proteome</keyword>
<evidence type="ECO:0000313" key="3">
    <source>
        <dbReference type="Proteomes" id="UP001308776"/>
    </source>
</evidence>
<proteinExistence type="predicted"/>
<gene>
    <name evidence="2" type="ORF">OW717_10175</name>
</gene>
<name>A0ABU6FQT0_9PROT</name>
<dbReference type="RefSeq" id="WP_325758157.1">
    <property type="nucleotide sequence ID" value="NZ_JAQGFN010000180.1"/>
</dbReference>
<dbReference type="EMBL" id="JAQGFR010000196">
    <property type="protein sequence ID" value="MEB8514400.1"/>
    <property type="molecule type" value="Genomic_DNA"/>
</dbReference>
<feature type="non-terminal residue" evidence="2">
    <location>
        <position position="1"/>
    </location>
</feature>
<evidence type="ECO:0000313" key="2">
    <source>
        <dbReference type="EMBL" id="MEB8514400.1"/>
    </source>
</evidence>
<comment type="caution">
    <text evidence="2">The sequence shown here is derived from an EMBL/GenBank/DDBJ whole genome shotgun (WGS) entry which is preliminary data.</text>
</comment>